<proteinExistence type="predicted"/>
<dbReference type="RefSeq" id="WP_233390460.1">
    <property type="nucleotide sequence ID" value="NZ_JAJTWT010000002.1"/>
</dbReference>
<protein>
    <submittedName>
        <fullName evidence="1">DUF1439 domain-containing protein</fullName>
    </submittedName>
</protein>
<comment type="caution">
    <text evidence="1">The sequence shown here is derived from an EMBL/GenBank/DDBJ whole genome shotgun (WGS) entry which is preliminary data.</text>
</comment>
<dbReference type="EMBL" id="JAJTWT010000002">
    <property type="protein sequence ID" value="MCE4536821.1"/>
    <property type="molecule type" value="Genomic_DNA"/>
</dbReference>
<evidence type="ECO:0000313" key="1">
    <source>
        <dbReference type="EMBL" id="MCE4536821.1"/>
    </source>
</evidence>
<dbReference type="Pfam" id="PF07273">
    <property type="entry name" value="DUF1439"/>
    <property type="match status" value="1"/>
</dbReference>
<sequence>MIRRLSLAAAALCAAIVLLSCGIAGYMATGHLDIEQAQLQARIAPRFPLRQCKAVIVCLELSHPLVVLRDGEDRLGLTADVKVLLGTRERAGRLELSGRPRYVPQEGQLFLDDLEISTLELEGLAPEYAEFVKARGALAARQALESHPVYTLDTTTAKGALARQAVRDVKVVGGKLRISFAGSTP</sequence>
<organism evidence="1 2">
    <name type="scientific">Pelomonas caseinilytica</name>
    <dbReference type="NCBI Taxonomy" id="2906763"/>
    <lineage>
        <taxon>Bacteria</taxon>
        <taxon>Pseudomonadati</taxon>
        <taxon>Pseudomonadota</taxon>
        <taxon>Betaproteobacteria</taxon>
        <taxon>Burkholderiales</taxon>
        <taxon>Sphaerotilaceae</taxon>
        <taxon>Roseateles</taxon>
    </lineage>
</organism>
<dbReference type="InterPro" id="IPR010835">
    <property type="entry name" value="DUF1439"/>
</dbReference>
<dbReference type="PROSITE" id="PS51257">
    <property type="entry name" value="PROKAR_LIPOPROTEIN"/>
    <property type="match status" value="1"/>
</dbReference>
<name>A0ABS8XDB2_9BURK</name>
<evidence type="ECO:0000313" key="2">
    <source>
        <dbReference type="Proteomes" id="UP001201463"/>
    </source>
</evidence>
<dbReference type="Proteomes" id="UP001201463">
    <property type="component" value="Unassembled WGS sequence"/>
</dbReference>
<gene>
    <name evidence="1" type="ORF">LXT12_06110</name>
</gene>
<dbReference type="Gene3D" id="3.15.10.40">
    <property type="entry name" value="Uncharacterised protein PF07273, DUF1439"/>
    <property type="match status" value="1"/>
</dbReference>
<keyword evidence="2" id="KW-1185">Reference proteome</keyword>
<accession>A0ABS8XDB2</accession>
<reference evidence="1 2" key="1">
    <citation type="submission" date="2021-12" db="EMBL/GenBank/DDBJ databases">
        <title>Genome seq of p7.</title>
        <authorList>
            <person name="Seo T."/>
        </authorList>
    </citation>
    <scope>NUCLEOTIDE SEQUENCE [LARGE SCALE GENOMIC DNA]</scope>
    <source>
        <strain evidence="1 2">P7</strain>
    </source>
</reference>